<evidence type="ECO:0000313" key="2">
    <source>
        <dbReference type="EMBL" id="KAA1066325.1"/>
    </source>
</evidence>
<dbReference type="OrthoDB" id="5198893at2759"/>
<sequence length="87" mass="8848">MQITTVSILAILATLSAATPAADAHQQLQARAVNCNNIVPACFGGSKGAKTNCRCKGQKGTCDLWTCPGSSAGAMVCGQEESGCVFL</sequence>
<organism evidence="2 4">
    <name type="scientific">Puccinia graminis f. sp. tritici</name>
    <dbReference type="NCBI Taxonomy" id="56615"/>
    <lineage>
        <taxon>Eukaryota</taxon>
        <taxon>Fungi</taxon>
        <taxon>Dikarya</taxon>
        <taxon>Basidiomycota</taxon>
        <taxon>Pucciniomycotina</taxon>
        <taxon>Pucciniomycetes</taxon>
        <taxon>Pucciniales</taxon>
        <taxon>Pucciniaceae</taxon>
        <taxon>Puccinia</taxon>
    </lineage>
</organism>
<evidence type="ECO:0000313" key="3">
    <source>
        <dbReference type="EMBL" id="KAA1128355.1"/>
    </source>
</evidence>
<accession>A0A5B0LPL3</accession>
<dbReference type="Proteomes" id="UP000325313">
    <property type="component" value="Unassembled WGS sequence"/>
</dbReference>
<keyword evidence="4" id="KW-1185">Reference proteome</keyword>
<proteinExistence type="predicted"/>
<comment type="caution">
    <text evidence="2">The sequence shown here is derived from an EMBL/GenBank/DDBJ whole genome shotgun (WGS) entry which is preliminary data.</text>
</comment>
<keyword evidence="1" id="KW-0732">Signal</keyword>
<gene>
    <name evidence="2" type="ORF">PGT21_028531</name>
    <name evidence="3" type="ORF">PGTUg99_012726</name>
</gene>
<dbReference type="EMBL" id="VSWC01000196">
    <property type="protein sequence ID" value="KAA1066325.1"/>
    <property type="molecule type" value="Genomic_DNA"/>
</dbReference>
<evidence type="ECO:0000313" key="5">
    <source>
        <dbReference type="Proteomes" id="UP000325313"/>
    </source>
</evidence>
<reference evidence="4 5" key="1">
    <citation type="submission" date="2019-05" db="EMBL/GenBank/DDBJ databases">
        <title>Emergence of the Ug99 lineage of the wheat stem rust pathogen through somatic hybridization.</title>
        <authorList>
            <person name="Li F."/>
            <person name="Upadhyaya N.M."/>
            <person name="Sperschneider J."/>
            <person name="Matny O."/>
            <person name="Nguyen-Phuc H."/>
            <person name="Mago R."/>
            <person name="Raley C."/>
            <person name="Miller M.E."/>
            <person name="Silverstein K.A.T."/>
            <person name="Henningsen E."/>
            <person name="Hirsch C.D."/>
            <person name="Visser B."/>
            <person name="Pretorius Z.A."/>
            <person name="Steffenson B.J."/>
            <person name="Schwessinger B."/>
            <person name="Dodds P.N."/>
            <person name="Figueroa M."/>
        </authorList>
    </citation>
    <scope>NUCLEOTIDE SEQUENCE [LARGE SCALE GENOMIC DNA]</scope>
    <source>
        <strain evidence="2">21-0</strain>
        <strain evidence="3 5">Ug99</strain>
    </source>
</reference>
<name>A0A5B0LPL3_PUCGR</name>
<evidence type="ECO:0000256" key="1">
    <source>
        <dbReference type="SAM" id="SignalP"/>
    </source>
</evidence>
<evidence type="ECO:0000313" key="4">
    <source>
        <dbReference type="Proteomes" id="UP000324748"/>
    </source>
</evidence>
<dbReference type="AlphaFoldDB" id="A0A5B0LPL3"/>
<protein>
    <submittedName>
        <fullName evidence="2">Uncharacterized protein</fullName>
    </submittedName>
</protein>
<feature type="signal peptide" evidence="1">
    <location>
        <begin position="1"/>
        <end position="24"/>
    </location>
</feature>
<feature type="chain" id="PRO_5036137038" evidence="1">
    <location>
        <begin position="25"/>
        <end position="87"/>
    </location>
</feature>
<dbReference type="Proteomes" id="UP000324748">
    <property type="component" value="Unassembled WGS sequence"/>
</dbReference>
<dbReference type="EMBL" id="VDEP01000142">
    <property type="protein sequence ID" value="KAA1128355.1"/>
    <property type="molecule type" value="Genomic_DNA"/>
</dbReference>